<evidence type="ECO:0000256" key="8">
    <source>
        <dbReference type="HAMAP-Rule" id="MF_03109"/>
    </source>
</evidence>
<dbReference type="SUPFAM" id="SSF52540">
    <property type="entry name" value="P-loop containing nucleoside triphosphate hydrolases"/>
    <property type="match status" value="1"/>
</dbReference>
<dbReference type="PANTHER" id="PTHR45923:SF2">
    <property type="entry name" value="PROTEIN SEY1"/>
    <property type="match status" value="1"/>
</dbReference>
<evidence type="ECO:0000256" key="7">
    <source>
        <dbReference type="ARBA" id="ARBA00023136"/>
    </source>
</evidence>
<dbReference type="InterPro" id="IPR046758">
    <property type="entry name" value="Sey1/RHD3-like_3HB"/>
</dbReference>
<dbReference type="EMBL" id="CP014500">
    <property type="protein sequence ID" value="ANB11381.1"/>
    <property type="molecule type" value="Genomic_DNA"/>
</dbReference>
<sequence length="825" mass="92276">MSSSTSTPDSVQVINERKEFNQKLSDYLDVTNTLNSGLDYHIVSVFGSQSTGKSTLLNALFGTKFQVMNEAQRSQTTKGIWMGKAIMSGEAEAISDSDDYDNGSSISTKSSDEDAAVSVSVSPSKKKSGDDYLNVVPSSSHILVLDVEGTDGRERGEDQDFERRSALFALATSEVLIVNMWESQVGLYQGANMGLLKTVFEVNLSLFQTSGQASRSLILFVIRDHRGSASLDSLASTVIEDLDKHWESIAKPTEELKSSKISDFFDIQFFALPHKVFLPEKFSEQVNVLARRFTNAHSSAYVFKPEYHRKVPIDGWAMYANQIWEQIELNKDLDLPTQQMLLARFRCEEISGQSFKYFDEELAKLNQSKGGILGGTQVVPGFGESIKAIRSEALGQFDSLASRYHENVYLSKRKDLQSLIDTRISILYHAQLQALHKASLELFHSTITKAPEDSSFEQTVLSARAAAEGHFETGAKEATIDEEVFNYDEHRNRFTAELQTAEDQKKEEAIKKIVTRVGKRVSRIFAEDIDSFFVTPDEDTWRKVSDFFNATLRTVLSPYDGGKDFKVGATSDINKRGAHDIRKAAWVSLDSKLREITREDNVVMRLREIFENSFRYDKNGVPVVWKATDDIEGPYIKARDHALSVLPIFATAQFADGEKFEPDVIIDEDADDFSLRIRDTKLQEISTKFRRQADALYVDAKRSTSQSTAHIPFYIIVLLVVLGWNEFMAVLRNPFLILFAMMAGGGAYLAYCLDMWGPIITVTSVMIEKSSEIAKEKLRQALDVPVAPAHQSAVPGGSAIPLDDLTSSGERISVTPEKTEKDEEL</sequence>
<evidence type="ECO:0000256" key="10">
    <source>
        <dbReference type="SAM" id="Phobius"/>
    </source>
</evidence>
<feature type="topological domain" description="Cytoplasmic" evidence="8">
    <location>
        <begin position="1"/>
        <end position="710"/>
    </location>
</feature>
<feature type="topological domain" description="Cytoplasmic" evidence="8">
    <location>
        <begin position="756"/>
        <end position="825"/>
    </location>
</feature>
<keyword evidence="6 8" id="KW-0342">GTP-binding</keyword>
<keyword evidence="5 8" id="KW-1133">Transmembrane helix</keyword>
<dbReference type="Gene3D" id="3.40.50.300">
    <property type="entry name" value="P-loop containing nucleotide triphosphate hydrolases"/>
    <property type="match status" value="1"/>
</dbReference>
<accession>A0A161HFN0</accession>
<keyword evidence="7 8" id="KW-0472">Membrane</keyword>
<dbReference type="Pfam" id="PF05879">
    <property type="entry name" value="RHD3_GTPase"/>
    <property type="match status" value="1"/>
</dbReference>
<dbReference type="GO" id="GO:0016320">
    <property type="term" value="P:endoplasmic reticulum membrane fusion"/>
    <property type="evidence" value="ECO:0007669"/>
    <property type="project" value="EnsemblFungi"/>
</dbReference>
<name>A0A161HFN0_9ASCO</name>
<dbReference type="Proteomes" id="UP000189580">
    <property type="component" value="Chromosome c"/>
</dbReference>
<dbReference type="GO" id="GO:0003924">
    <property type="term" value="F:GTPase activity"/>
    <property type="evidence" value="ECO:0007669"/>
    <property type="project" value="UniProtKB-UniRule"/>
</dbReference>
<feature type="region of interest" description="Disordered" evidence="9">
    <location>
        <begin position="789"/>
        <end position="825"/>
    </location>
</feature>
<keyword evidence="2 8" id="KW-0547">Nucleotide-binding</keyword>
<evidence type="ECO:0000256" key="1">
    <source>
        <dbReference type="ARBA" id="ARBA00022692"/>
    </source>
</evidence>
<keyword evidence="1 8" id="KW-0812">Transmembrane</keyword>
<feature type="domain" description="GB1/RHD3-type G" evidence="11">
    <location>
        <begin position="37"/>
        <end position="307"/>
    </location>
</feature>
<feature type="transmembrane region" description="Helical" evidence="10">
    <location>
        <begin position="711"/>
        <end position="728"/>
    </location>
</feature>
<feature type="region of interest" description="Disordered" evidence="9">
    <location>
        <begin position="94"/>
        <end position="131"/>
    </location>
</feature>
<dbReference type="OrthoDB" id="1597724at2759"/>
<feature type="transmembrane region" description="Helical" evidence="10">
    <location>
        <begin position="735"/>
        <end position="756"/>
    </location>
</feature>
<dbReference type="PANTHER" id="PTHR45923">
    <property type="entry name" value="PROTEIN SEY1"/>
    <property type="match status" value="1"/>
</dbReference>
<dbReference type="PROSITE" id="PS51715">
    <property type="entry name" value="G_GB1_RHD3"/>
    <property type="match status" value="1"/>
</dbReference>
<dbReference type="GO" id="GO:0032541">
    <property type="term" value="C:cortical endoplasmic reticulum"/>
    <property type="evidence" value="ECO:0007669"/>
    <property type="project" value="EnsemblFungi"/>
</dbReference>
<evidence type="ECO:0000256" key="5">
    <source>
        <dbReference type="ARBA" id="ARBA00022989"/>
    </source>
</evidence>
<dbReference type="GO" id="GO:0005789">
    <property type="term" value="C:endoplasmic reticulum membrane"/>
    <property type="evidence" value="ECO:0007669"/>
    <property type="project" value="UniProtKB-SubCell"/>
</dbReference>
<proteinExistence type="inferred from homology"/>
<keyword evidence="4 8" id="KW-0256">Endoplasmic reticulum</keyword>
<keyword evidence="13" id="KW-1185">Reference proteome</keyword>
<feature type="topological domain" description="Lumenal" evidence="8">
    <location>
        <begin position="732"/>
        <end position="734"/>
    </location>
</feature>
<dbReference type="KEGG" id="slb:AWJ20_4190"/>
<organism evidence="12 13">
    <name type="scientific">Sugiyamaella lignohabitans</name>
    <dbReference type="NCBI Taxonomy" id="796027"/>
    <lineage>
        <taxon>Eukaryota</taxon>
        <taxon>Fungi</taxon>
        <taxon>Dikarya</taxon>
        <taxon>Ascomycota</taxon>
        <taxon>Saccharomycotina</taxon>
        <taxon>Dipodascomycetes</taxon>
        <taxon>Dipodascales</taxon>
        <taxon>Trichomonascaceae</taxon>
        <taxon>Sugiyamaella</taxon>
    </lineage>
</organism>
<dbReference type="Pfam" id="PF20428">
    <property type="entry name" value="Sey1_3HB"/>
    <property type="match status" value="1"/>
</dbReference>
<evidence type="ECO:0000256" key="9">
    <source>
        <dbReference type="SAM" id="MobiDB-lite"/>
    </source>
</evidence>
<protein>
    <submittedName>
        <fullName evidence="12">Dynamin-like GTPase SEY1</fullName>
    </submittedName>
</protein>
<evidence type="ECO:0000256" key="4">
    <source>
        <dbReference type="ARBA" id="ARBA00022824"/>
    </source>
</evidence>
<dbReference type="CDD" id="cd01851">
    <property type="entry name" value="GBP"/>
    <property type="match status" value="1"/>
</dbReference>
<dbReference type="GO" id="GO:0048309">
    <property type="term" value="P:endoplasmic reticulum inheritance"/>
    <property type="evidence" value="ECO:0007669"/>
    <property type="project" value="EnsemblFungi"/>
</dbReference>
<dbReference type="GO" id="GO:0005525">
    <property type="term" value="F:GTP binding"/>
    <property type="evidence" value="ECO:0007669"/>
    <property type="project" value="UniProtKB-UniRule"/>
</dbReference>
<gene>
    <name evidence="8 12" type="primary">SEY1</name>
    <name evidence="12" type="ORF">AWJ20_4190</name>
</gene>
<dbReference type="InterPro" id="IPR008803">
    <property type="entry name" value="RHD3/Sey1"/>
</dbReference>
<dbReference type="HAMAP" id="MF_03109">
    <property type="entry name" value="Sey1"/>
    <property type="match status" value="1"/>
</dbReference>
<comment type="similarity">
    <text evidence="8">Belongs to the TRAFAC class dynamin-like GTPase superfamily. GB1/RHD3 GTPase family. RHD3 subfamily.</text>
</comment>
<reference evidence="12 13" key="1">
    <citation type="submission" date="2016-02" db="EMBL/GenBank/DDBJ databases">
        <title>Complete genome sequence and transcriptome regulation of the pentose utilising yeast Sugiyamaella lignohabitans.</title>
        <authorList>
            <person name="Bellasio M."/>
            <person name="Peymann A."/>
            <person name="Valli M."/>
            <person name="Sipitzky M."/>
            <person name="Graf A."/>
            <person name="Sauer M."/>
            <person name="Marx H."/>
            <person name="Mattanovich D."/>
        </authorList>
    </citation>
    <scope>NUCLEOTIDE SEQUENCE [LARGE SCALE GENOMIC DNA]</scope>
    <source>
        <strain evidence="12 13">CBS 10342</strain>
    </source>
</reference>
<dbReference type="InterPro" id="IPR030386">
    <property type="entry name" value="G_GB1_RHD3_dom"/>
</dbReference>
<dbReference type="InterPro" id="IPR027417">
    <property type="entry name" value="P-loop_NTPase"/>
</dbReference>
<feature type="binding site" evidence="8">
    <location>
        <begin position="47"/>
        <end position="54"/>
    </location>
    <ligand>
        <name>GTP</name>
        <dbReference type="ChEBI" id="CHEBI:37565"/>
    </ligand>
</feature>
<dbReference type="GeneID" id="30036295"/>
<keyword evidence="3 8" id="KW-0378">Hydrolase</keyword>
<evidence type="ECO:0000313" key="13">
    <source>
        <dbReference type="Proteomes" id="UP000189580"/>
    </source>
</evidence>
<evidence type="ECO:0000256" key="6">
    <source>
        <dbReference type="ARBA" id="ARBA00023134"/>
    </source>
</evidence>
<evidence type="ECO:0000256" key="2">
    <source>
        <dbReference type="ARBA" id="ARBA00022741"/>
    </source>
</evidence>
<evidence type="ECO:0000259" key="11">
    <source>
        <dbReference type="PROSITE" id="PS51715"/>
    </source>
</evidence>
<dbReference type="AlphaFoldDB" id="A0A161HFN0"/>
<dbReference type="RefSeq" id="XP_018733858.1">
    <property type="nucleotide sequence ID" value="XM_018881250.1"/>
</dbReference>
<evidence type="ECO:0000313" key="12">
    <source>
        <dbReference type="EMBL" id="ANB11381.1"/>
    </source>
</evidence>
<evidence type="ECO:0000256" key="3">
    <source>
        <dbReference type="ARBA" id="ARBA00022801"/>
    </source>
</evidence>
<comment type="subcellular location">
    <subcellularLocation>
        <location evidence="8">Endoplasmic reticulum membrane</location>
        <topology evidence="8">Multi-pass membrane protein</topology>
    </subcellularLocation>
    <text evidence="8">Enriched in the cortical ER. Concentrated in punctae along the ER tubules.</text>
</comment>